<dbReference type="Proteomes" id="UP000575068">
    <property type="component" value="Unassembled WGS sequence"/>
</dbReference>
<keyword evidence="3" id="KW-0203">Cytokinin biosynthesis</keyword>
<dbReference type="InterPro" id="IPR031100">
    <property type="entry name" value="LOG_fam"/>
</dbReference>
<dbReference type="NCBIfam" id="TIGR00730">
    <property type="entry name" value="Rossman fold protein, TIGR00730 family"/>
    <property type="match status" value="1"/>
</dbReference>
<dbReference type="EC" id="3.2.2.n1" evidence="3"/>
<dbReference type="Pfam" id="PF03641">
    <property type="entry name" value="Lysine_decarbox"/>
    <property type="match status" value="1"/>
</dbReference>
<dbReference type="Gene3D" id="3.40.50.450">
    <property type="match status" value="1"/>
</dbReference>
<dbReference type="EMBL" id="JACHOV010000001">
    <property type="protein sequence ID" value="MBB4639991.1"/>
    <property type="molecule type" value="Genomic_DNA"/>
</dbReference>
<keyword evidence="3" id="KW-0378">Hydrolase</keyword>
<keyword evidence="5" id="KW-1185">Reference proteome</keyword>
<protein>
    <recommendedName>
        <fullName evidence="3">Cytokinin riboside 5'-monophosphate phosphoribohydrolase</fullName>
        <ecNumber evidence="3">3.2.2.n1</ecNumber>
    </recommendedName>
</protein>
<comment type="catalytic activity">
    <reaction evidence="1">
        <text>AMP + H2O = D-ribose 5-phosphate + adenine</text>
        <dbReference type="Rhea" id="RHEA:20129"/>
        <dbReference type="ChEBI" id="CHEBI:15377"/>
        <dbReference type="ChEBI" id="CHEBI:16708"/>
        <dbReference type="ChEBI" id="CHEBI:78346"/>
        <dbReference type="ChEBI" id="CHEBI:456215"/>
        <dbReference type="EC" id="3.2.2.4"/>
    </reaction>
</comment>
<dbReference type="PANTHER" id="PTHR31223:SF70">
    <property type="entry name" value="LOG FAMILY PROTEIN YJL055W"/>
    <property type="match status" value="1"/>
</dbReference>
<reference evidence="4 5" key="1">
    <citation type="submission" date="2020-08" db="EMBL/GenBank/DDBJ databases">
        <title>Genomic Encyclopedia of Type Strains, Phase IV (KMG-IV): sequencing the most valuable type-strain genomes for metagenomic binning, comparative biology and taxonomic classification.</title>
        <authorList>
            <person name="Goeker M."/>
        </authorList>
    </citation>
    <scope>NUCLEOTIDE SEQUENCE [LARGE SCALE GENOMIC DNA]</scope>
    <source>
        <strain evidence="4 5">DSM 7465</strain>
    </source>
</reference>
<dbReference type="GO" id="GO:0005829">
    <property type="term" value="C:cytosol"/>
    <property type="evidence" value="ECO:0007669"/>
    <property type="project" value="TreeGrafter"/>
</dbReference>
<dbReference type="GO" id="GO:0009691">
    <property type="term" value="P:cytokinin biosynthetic process"/>
    <property type="evidence" value="ECO:0007669"/>
    <property type="project" value="UniProtKB-UniRule"/>
</dbReference>
<dbReference type="SUPFAM" id="SSF102405">
    <property type="entry name" value="MCP/YpsA-like"/>
    <property type="match status" value="1"/>
</dbReference>
<evidence type="ECO:0000256" key="3">
    <source>
        <dbReference type="RuleBase" id="RU363015"/>
    </source>
</evidence>
<name>A0A840HQJ9_9SPHN</name>
<dbReference type="PANTHER" id="PTHR31223">
    <property type="entry name" value="LOG FAMILY PROTEIN YJL055W"/>
    <property type="match status" value="1"/>
</dbReference>
<dbReference type="InterPro" id="IPR005269">
    <property type="entry name" value="LOG"/>
</dbReference>
<sequence>MTRMDGNRMGEMQSVCVFCGSAEDADPAYLRSAAHLGRALAQARLTLIYGGGGVGLMGACARAAHEAGGRVLGLIPEFLVAPERALEIVEHVVVESMHDRKMRMFEQSDAFVALPGGIGTLEEIVEILSWRRLDLHSKPVVFYNREGFWQPLFDLFQHTVDAGLTPPEFMQAWIAVDRVEDIVPALQGANYEAEPPPLPLSRTFS</sequence>
<accession>A0A840HQJ9</accession>
<evidence type="ECO:0000313" key="5">
    <source>
        <dbReference type="Proteomes" id="UP000575068"/>
    </source>
</evidence>
<evidence type="ECO:0000256" key="2">
    <source>
        <dbReference type="ARBA" id="ARBA00006763"/>
    </source>
</evidence>
<comment type="similarity">
    <text evidence="2 3">Belongs to the LOG family.</text>
</comment>
<proteinExistence type="inferred from homology"/>
<evidence type="ECO:0000256" key="1">
    <source>
        <dbReference type="ARBA" id="ARBA00000274"/>
    </source>
</evidence>
<gene>
    <name evidence="4" type="ORF">HNQ99_000271</name>
</gene>
<comment type="caution">
    <text evidence="4">The sequence shown here is derived from an EMBL/GenBank/DDBJ whole genome shotgun (WGS) entry which is preliminary data.</text>
</comment>
<organism evidence="4 5">
    <name type="scientific">Rhizorhapis suberifaciens</name>
    <name type="common">corky root of lettuce</name>
    <dbReference type="NCBI Taxonomy" id="13656"/>
    <lineage>
        <taxon>Bacteria</taxon>
        <taxon>Pseudomonadati</taxon>
        <taxon>Pseudomonadota</taxon>
        <taxon>Alphaproteobacteria</taxon>
        <taxon>Sphingomonadales</taxon>
        <taxon>Sphingomonadaceae</taxon>
        <taxon>Rhizorhapis</taxon>
    </lineage>
</organism>
<evidence type="ECO:0000313" key="4">
    <source>
        <dbReference type="EMBL" id="MBB4639991.1"/>
    </source>
</evidence>
<dbReference type="GO" id="GO:0008714">
    <property type="term" value="F:AMP nucleosidase activity"/>
    <property type="evidence" value="ECO:0007669"/>
    <property type="project" value="UniProtKB-EC"/>
</dbReference>
<dbReference type="AlphaFoldDB" id="A0A840HQJ9"/>